<feature type="region of interest" description="Disordered" evidence="1">
    <location>
        <begin position="1"/>
        <end position="129"/>
    </location>
</feature>
<accession>A0A8S0QBB6</accession>
<dbReference type="AlphaFoldDB" id="A0A8S0QBB6"/>
<dbReference type="Proteomes" id="UP000594638">
    <property type="component" value="Unassembled WGS sequence"/>
</dbReference>
<evidence type="ECO:0000256" key="1">
    <source>
        <dbReference type="SAM" id="MobiDB-lite"/>
    </source>
</evidence>
<feature type="compositionally biased region" description="Basic and acidic residues" evidence="1">
    <location>
        <begin position="41"/>
        <end position="55"/>
    </location>
</feature>
<reference evidence="2 3" key="1">
    <citation type="submission" date="2019-12" db="EMBL/GenBank/DDBJ databases">
        <authorList>
            <person name="Alioto T."/>
            <person name="Alioto T."/>
            <person name="Gomez Garrido J."/>
        </authorList>
    </citation>
    <scope>NUCLEOTIDE SEQUENCE [LARGE SCALE GENOMIC DNA]</scope>
</reference>
<comment type="caution">
    <text evidence="2">The sequence shown here is derived from an EMBL/GenBank/DDBJ whole genome shotgun (WGS) entry which is preliminary data.</text>
</comment>
<dbReference type="EMBL" id="CACTIH010001826">
    <property type="protein sequence ID" value="CAA2964628.1"/>
    <property type="molecule type" value="Genomic_DNA"/>
</dbReference>
<gene>
    <name evidence="2" type="ORF">OLEA9_A045117</name>
</gene>
<evidence type="ECO:0000313" key="3">
    <source>
        <dbReference type="Proteomes" id="UP000594638"/>
    </source>
</evidence>
<protein>
    <submittedName>
        <fullName evidence="2">Uncharacterized protein</fullName>
    </submittedName>
</protein>
<keyword evidence="3" id="KW-1185">Reference proteome</keyword>
<dbReference type="Gramene" id="OE9A045117T1">
    <property type="protein sequence ID" value="OE9A045117C1"/>
    <property type="gene ID" value="OE9A045117"/>
</dbReference>
<evidence type="ECO:0000313" key="2">
    <source>
        <dbReference type="EMBL" id="CAA2964628.1"/>
    </source>
</evidence>
<feature type="compositionally biased region" description="Basic and acidic residues" evidence="1">
    <location>
        <begin position="81"/>
        <end position="91"/>
    </location>
</feature>
<name>A0A8S0QBB6_OLEEU</name>
<proteinExistence type="predicted"/>
<organism evidence="2 3">
    <name type="scientific">Olea europaea subsp. europaea</name>
    <dbReference type="NCBI Taxonomy" id="158383"/>
    <lineage>
        <taxon>Eukaryota</taxon>
        <taxon>Viridiplantae</taxon>
        <taxon>Streptophyta</taxon>
        <taxon>Embryophyta</taxon>
        <taxon>Tracheophyta</taxon>
        <taxon>Spermatophyta</taxon>
        <taxon>Magnoliopsida</taxon>
        <taxon>eudicotyledons</taxon>
        <taxon>Gunneridae</taxon>
        <taxon>Pentapetalae</taxon>
        <taxon>asterids</taxon>
        <taxon>lamiids</taxon>
        <taxon>Lamiales</taxon>
        <taxon>Oleaceae</taxon>
        <taxon>Oleeae</taxon>
        <taxon>Olea</taxon>
    </lineage>
</organism>
<feature type="compositionally biased region" description="Basic and acidic residues" evidence="1">
    <location>
        <begin position="98"/>
        <end position="109"/>
    </location>
</feature>
<sequence>MRRLAEERKKKPLSLGSTTYKNQRDELARLSKPNPSSPPLKKGETKEKSETSAEGKKKRKLVLMKNVGPSPPLKQQSTIDESLKKPTEARPKFAMKIVEPEKVNEEKGGLIKRQRGRQVSRSAHSEEKA</sequence>